<dbReference type="PANTHER" id="PTHR33470:SF54">
    <property type="entry name" value="NON-CLASSICAL ARABINOGALACTAN PROTEIN 30-LIKE"/>
    <property type="match status" value="1"/>
</dbReference>
<comment type="caution">
    <text evidence="3">The sequence shown here is derived from an EMBL/GenBank/DDBJ whole genome shotgun (WGS) entry which is preliminary data.</text>
</comment>
<evidence type="ECO:0000313" key="3">
    <source>
        <dbReference type="EMBL" id="PHT48586.1"/>
    </source>
</evidence>
<keyword evidence="4" id="KW-1185">Reference proteome</keyword>
<organism evidence="3 4">
    <name type="scientific">Capsicum baccatum</name>
    <name type="common">Peruvian pepper</name>
    <dbReference type="NCBI Taxonomy" id="33114"/>
    <lineage>
        <taxon>Eukaryota</taxon>
        <taxon>Viridiplantae</taxon>
        <taxon>Streptophyta</taxon>
        <taxon>Embryophyta</taxon>
        <taxon>Tracheophyta</taxon>
        <taxon>Spermatophyta</taxon>
        <taxon>Magnoliopsida</taxon>
        <taxon>eudicotyledons</taxon>
        <taxon>Gunneridae</taxon>
        <taxon>Pentapetalae</taxon>
        <taxon>asterids</taxon>
        <taxon>lamiids</taxon>
        <taxon>Solanales</taxon>
        <taxon>Solanaceae</taxon>
        <taxon>Solanoideae</taxon>
        <taxon>Capsiceae</taxon>
        <taxon>Capsicum</taxon>
    </lineage>
</organism>
<evidence type="ECO:0000256" key="2">
    <source>
        <dbReference type="SAM" id="SignalP"/>
    </source>
</evidence>
<dbReference type="Proteomes" id="UP000224567">
    <property type="component" value="Unassembled WGS sequence"/>
</dbReference>
<dbReference type="AlphaFoldDB" id="A0A2G2WTJ8"/>
<dbReference type="EMBL" id="MLFT02000005">
    <property type="protein sequence ID" value="PHT48586.1"/>
    <property type="molecule type" value="Genomic_DNA"/>
</dbReference>
<dbReference type="PANTHER" id="PTHR33470">
    <property type="entry name" value="OS01G0164075 PROTEIN"/>
    <property type="match status" value="1"/>
</dbReference>
<evidence type="ECO:0000256" key="1">
    <source>
        <dbReference type="ARBA" id="ARBA00022729"/>
    </source>
</evidence>
<dbReference type="GO" id="GO:0071944">
    <property type="term" value="C:cell periphery"/>
    <property type="evidence" value="ECO:0007669"/>
    <property type="project" value="TreeGrafter"/>
</dbReference>
<evidence type="ECO:0008006" key="5">
    <source>
        <dbReference type="Google" id="ProtNLM"/>
    </source>
</evidence>
<evidence type="ECO:0000313" key="4">
    <source>
        <dbReference type="Proteomes" id="UP000224567"/>
    </source>
</evidence>
<dbReference type="Pfam" id="PF01190">
    <property type="entry name" value="Pollen_Ole_e_1"/>
    <property type="match status" value="1"/>
</dbReference>
<gene>
    <name evidence="3" type="ORF">CQW23_12794</name>
</gene>
<feature type="chain" id="PRO_5013727146" description="Non-classical arabinogalactan protein 30" evidence="2">
    <location>
        <begin position="27"/>
        <end position="174"/>
    </location>
</feature>
<reference evidence="3 4" key="1">
    <citation type="journal article" date="2017" name="Genome Biol.">
        <title>New reference genome sequences of hot pepper reveal the massive evolution of plant disease-resistance genes by retroduplication.</title>
        <authorList>
            <person name="Kim S."/>
            <person name="Park J."/>
            <person name="Yeom S.I."/>
            <person name="Kim Y.M."/>
            <person name="Seo E."/>
            <person name="Kim K.T."/>
            <person name="Kim M.S."/>
            <person name="Lee J.M."/>
            <person name="Cheong K."/>
            <person name="Shin H.S."/>
            <person name="Kim S.B."/>
            <person name="Han K."/>
            <person name="Lee J."/>
            <person name="Park M."/>
            <person name="Lee H.A."/>
            <person name="Lee H.Y."/>
            <person name="Lee Y."/>
            <person name="Oh S."/>
            <person name="Lee J.H."/>
            <person name="Choi E."/>
            <person name="Choi E."/>
            <person name="Lee S.E."/>
            <person name="Jeon J."/>
            <person name="Kim H."/>
            <person name="Choi G."/>
            <person name="Song H."/>
            <person name="Lee J."/>
            <person name="Lee S.C."/>
            <person name="Kwon J.K."/>
            <person name="Lee H.Y."/>
            <person name="Koo N."/>
            <person name="Hong Y."/>
            <person name="Kim R.W."/>
            <person name="Kang W.H."/>
            <person name="Huh J.H."/>
            <person name="Kang B.C."/>
            <person name="Yang T.J."/>
            <person name="Lee Y.H."/>
            <person name="Bennetzen J.L."/>
            <person name="Choi D."/>
        </authorList>
    </citation>
    <scope>NUCLEOTIDE SEQUENCE [LARGE SCALE GENOMIC DNA]</scope>
    <source>
        <strain evidence="4">cv. PBC81</strain>
    </source>
</reference>
<protein>
    <recommendedName>
        <fullName evidence="5">Non-classical arabinogalactan protein 30</fullName>
    </recommendedName>
</protein>
<dbReference type="STRING" id="33114.A0A2G2WTJ8"/>
<proteinExistence type="predicted"/>
<feature type="signal peptide" evidence="2">
    <location>
        <begin position="1"/>
        <end position="26"/>
    </location>
</feature>
<keyword evidence="1 2" id="KW-0732">Signal</keyword>
<dbReference type="OrthoDB" id="1936190at2759"/>
<name>A0A2G2WTJ8_CAPBA</name>
<accession>A0A2G2WTJ8</accession>
<reference evidence="4" key="2">
    <citation type="journal article" date="2017" name="J. Anim. Genet.">
        <title>Multiple reference genome sequences of hot pepper reveal the massive evolution of plant disease resistance genes by retroduplication.</title>
        <authorList>
            <person name="Kim S."/>
            <person name="Park J."/>
            <person name="Yeom S.-I."/>
            <person name="Kim Y.-M."/>
            <person name="Seo E."/>
            <person name="Kim K.-T."/>
            <person name="Kim M.-S."/>
            <person name="Lee J.M."/>
            <person name="Cheong K."/>
            <person name="Shin H.-S."/>
            <person name="Kim S.-B."/>
            <person name="Han K."/>
            <person name="Lee J."/>
            <person name="Park M."/>
            <person name="Lee H.-A."/>
            <person name="Lee H.-Y."/>
            <person name="Lee Y."/>
            <person name="Oh S."/>
            <person name="Lee J.H."/>
            <person name="Choi E."/>
            <person name="Choi E."/>
            <person name="Lee S.E."/>
            <person name="Jeon J."/>
            <person name="Kim H."/>
            <person name="Choi G."/>
            <person name="Song H."/>
            <person name="Lee J."/>
            <person name="Lee S.-C."/>
            <person name="Kwon J.-K."/>
            <person name="Lee H.-Y."/>
            <person name="Koo N."/>
            <person name="Hong Y."/>
            <person name="Kim R.W."/>
            <person name="Kang W.-H."/>
            <person name="Huh J.H."/>
            <person name="Kang B.-C."/>
            <person name="Yang T.-J."/>
            <person name="Lee Y.-H."/>
            <person name="Bennetzen J.L."/>
            <person name="Choi D."/>
        </authorList>
    </citation>
    <scope>NUCLEOTIDE SEQUENCE [LARGE SCALE GENOMIC DNA]</scope>
    <source>
        <strain evidence="4">cv. PBC81</strain>
    </source>
</reference>
<sequence>MAMRIQLILIVSSLLMALGWFPLTFAYGRGPAQPVETTVVIEGMVYCQSCDAYGSWSLSGAKPIGSAKISVICKDHKKRVNFYKAFETNAYGYFYAELQGYKMGHSYLDHPLQSCHVKLVNSPQENCNVLSNINYGINGAPLRFEDKVIDRSDYKAVIYTAGPLAFRPTYCPPK</sequence>